<proteinExistence type="predicted"/>
<gene>
    <name evidence="3" type="ORF">Lpl14_09220</name>
</gene>
<dbReference type="InterPro" id="IPR011004">
    <property type="entry name" value="Trimer_LpxA-like_sf"/>
</dbReference>
<organism evidence="3 4">
    <name type="scientific">Lacticaseibacillus paracasei subsp. tolerans Lpl14</name>
    <dbReference type="NCBI Taxonomy" id="1256229"/>
    <lineage>
        <taxon>Bacteria</taxon>
        <taxon>Bacillati</taxon>
        <taxon>Bacillota</taxon>
        <taxon>Bacilli</taxon>
        <taxon>Lactobacillales</taxon>
        <taxon>Lactobacillaceae</taxon>
        <taxon>Lacticaseibacillus</taxon>
    </lineage>
</organism>
<evidence type="ECO:0000313" key="4">
    <source>
        <dbReference type="Proteomes" id="UP000014285"/>
    </source>
</evidence>
<dbReference type="Gene3D" id="2.160.10.10">
    <property type="entry name" value="Hexapeptide repeat proteins"/>
    <property type="match status" value="1"/>
</dbReference>
<keyword evidence="1 3" id="KW-0808">Transferase</keyword>
<accession>A0A829GVI0</accession>
<sequence>MFIKSIAVRVAKRLKQDEYVIDESLSDKDILVVGLSRILMLIRGGWKRIQIPHSTGLLFVGRRSKIIAPSKLRIHGTTTIQQDSIIDARVKKQVTLGKNFSLGAFSIIEGFGVLNDLGDSLRIGNDVGIADHSLISVRGPVTIGDNVIIGPFFSLHSENHNFSQKSIPIRKQGVSRLGVHISENVWIGAKVTVLDGVSIGSGTIVAAGAVVTRDLPENVIAAGVPAKIIRQR</sequence>
<dbReference type="RefSeq" id="WP_013245916.1">
    <property type="nucleotide sequence ID" value="NZ_ANKB01000030.1"/>
</dbReference>
<dbReference type="PANTHER" id="PTHR23416">
    <property type="entry name" value="SIALIC ACID SYNTHASE-RELATED"/>
    <property type="match status" value="1"/>
</dbReference>
<evidence type="ECO:0000256" key="2">
    <source>
        <dbReference type="ARBA" id="ARBA00022737"/>
    </source>
</evidence>
<dbReference type="Pfam" id="PF00132">
    <property type="entry name" value="Hexapep"/>
    <property type="match status" value="1"/>
</dbReference>
<dbReference type="InterPro" id="IPR018357">
    <property type="entry name" value="Hexapep_transf_CS"/>
</dbReference>
<reference evidence="3 4" key="1">
    <citation type="journal article" date="2013" name="PLoS ONE">
        <title>Lactobacillus paracasei comparative genomics: towards species pan-genome definition and exploitation of diversity.</title>
        <authorList>
            <person name="Smokvina T."/>
            <person name="Wels M."/>
            <person name="Polka J."/>
            <person name="Chervaux C."/>
            <person name="Brisse S."/>
            <person name="Boekhorst J."/>
            <person name="van Hylckama Vlieg J.E."/>
            <person name="Siezen R.J."/>
        </authorList>
    </citation>
    <scope>NUCLEOTIDE SEQUENCE [LARGE SCALE GENOMIC DNA]</scope>
    <source>
        <strain evidence="3 4">Lpl14</strain>
    </source>
</reference>
<protein>
    <submittedName>
        <fullName evidence="3">Acetyl transferase</fullName>
    </submittedName>
</protein>
<dbReference type="GO" id="GO:0016740">
    <property type="term" value="F:transferase activity"/>
    <property type="evidence" value="ECO:0007669"/>
    <property type="project" value="UniProtKB-KW"/>
</dbReference>
<dbReference type="CDD" id="cd04647">
    <property type="entry name" value="LbH_MAT_like"/>
    <property type="match status" value="1"/>
</dbReference>
<dbReference type="EMBL" id="ANKB01000030">
    <property type="protein sequence ID" value="EPC64631.1"/>
    <property type="molecule type" value="Genomic_DNA"/>
</dbReference>
<dbReference type="InterPro" id="IPR051159">
    <property type="entry name" value="Hexapeptide_acetyltransf"/>
</dbReference>
<dbReference type="Proteomes" id="UP000014285">
    <property type="component" value="Unassembled WGS sequence"/>
</dbReference>
<dbReference type="SUPFAM" id="SSF51161">
    <property type="entry name" value="Trimeric LpxA-like enzymes"/>
    <property type="match status" value="1"/>
</dbReference>
<dbReference type="PROSITE" id="PS00101">
    <property type="entry name" value="HEXAPEP_TRANSFERASES"/>
    <property type="match status" value="1"/>
</dbReference>
<dbReference type="AlphaFoldDB" id="A0A829GVI0"/>
<evidence type="ECO:0000256" key="1">
    <source>
        <dbReference type="ARBA" id="ARBA00022679"/>
    </source>
</evidence>
<dbReference type="InterPro" id="IPR001451">
    <property type="entry name" value="Hexapep"/>
</dbReference>
<keyword evidence="2" id="KW-0677">Repeat</keyword>
<name>A0A829GVI0_LACPA</name>
<comment type="caution">
    <text evidence="3">The sequence shown here is derived from an EMBL/GenBank/DDBJ whole genome shotgun (WGS) entry which is preliminary data.</text>
</comment>
<evidence type="ECO:0000313" key="3">
    <source>
        <dbReference type="EMBL" id="EPC64631.1"/>
    </source>
</evidence>